<evidence type="ECO:0000256" key="7">
    <source>
        <dbReference type="ARBA" id="ARBA00023308"/>
    </source>
</evidence>
<evidence type="ECO:0000256" key="6">
    <source>
        <dbReference type="ARBA" id="ARBA00023157"/>
    </source>
</evidence>
<keyword evidence="5" id="KW-0067">ATP-binding</keyword>
<dbReference type="InterPro" id="IPR043129">
    <property type="entry name" value="ATPase_NBD"/>
</dbReference>
<evidence type="ECO:0000256" key="5">
    <source>
        <dbReference type="ARBA" id="ARBA00022840"/>
    </source>
</evidence>
<proteinExistence type="inferred from homology"/>
<dbReference type="GO" id="GO:0005829">
    <property type="term" value="C:cytosol"/>
    <property type="evidence" value="ECO:0007669"/>
    <property type="project" value="TreeGrafter"/>
</dbReference>
<dbReference type="Proteomes" id="UP000182152">
    <property type="component" value="Unassembled WGS sequence"/>
</dbReference>
<protein>
    <recommendedName>
        <fullName evidence="8">Rhamnulokinase</fullName>
        <ecNumber evidence="8">2.7.1.5</ecNumber>
    </recommendedName>
</protein>
<dbReference type="OrthoDB" id="9805576at2"/>
<dbReference type="PANTHER" id="PTHR10196">
    <property type="entry name" value="SUGAR KINASE"/>
    <property type="match status" value="1"/>
</dbReference>
<reference evidence="11 12" key="1">
    <citation type="submission" date="2014-12" db="EMBL/GenBank/DDBJ databases">
        <title>Draft genome sequences of 29 type strains of Enterococci.</title>
        <authorList>
            <person name="Zhong Z."/>
            <person name="Sun Z."/>
            <person name="Liu W."/>
            <person name="Zhang W."/>
            <person name="Zhang H."/>
        </authorList>
    </citation>
    <scope>NUCLEOTIDE SEQUENCE [LARGE SCALE GENOMIC DNA]</scope>
    <source>
        <strain evidence="11 12">DSM 15687</strain>
    </source>
</reference>
<keyword evidence="4 11" id="KW-0418">Kinase</keyword>
<dbReference type="SUPFAM" id="SSF53067">
    <property type="entry name" value="Actin-like ATPase domain"/>
    <property type="match status" value="2"/>
</dbReference>
<dbReference type="GO" id="GO:0019301">
    <property type="term" value="P:rhamnose catabolic process"/>
    <property type="evidence" value="ECO:0007669"/>
    <property type="project" value="UniProtKB-UniRule"/>
</dbReference>
<comment type="caution">
    <text evidence="11">The sequence shown here is derived from an EMBL/GenBank/DDBJ whole genome shotgun (WGS) entry which is preliminary data.</text>
</comment>
<name>A0A1L8WKX2_9ENTE</name>
<dbReference type="AlphaFoldDB" id="A0A1L8WKX2"/>
<feature type="domain" description="Carbohydrate kinase FGGY N-terminal" evidence="9">
    <location>
        <begin position="5"/>
        <end position="244"/>
    </location>
</feature>
<keyword evidence="6" id="KW-1015">Disulfide bond</keyword>
<evidence type="ECO:0000256" key="4">
    <source>
        <dbReference type="ARBA" id="ARBA00022777"/>
    </source>
</evidence>
<evidence type="ECO:0000259" key="9">
    <source>
        <dbReference type="Pfam" id="PF00370"/>
    </source>
</evidence>
<dbReference type="STRING" id="150033.RV14_GL000203"/>
<keyword evidence="12" id="KW-1185">Reference proteome</keyword>
<dbReference type="InterPro" id="IPR018485">
    <property type="entry name" value="FGGY_C"/>
</dbReference>
<dbReference type="InterPro" id="IPR013449">
    <property type="entry name" value="Rhamnulokinase"/>
</dbReference>
<dbReference type="GO" id="GO:0004370">
    <property type="term" value="F:glycerol kinase activity"/>
    <property type="evidence" value="ECO:0007669"/>
    <property type="project" value="TreeGrafter"/>
</dbReference>
<dbReference type="RefSeq" id="WP_071855417.1">
    <property type="nucleotide sequence ID" value="NZ_JXLB01000010.1"/>
</dbReference>
<dbReference type="GO" id="GO:0008993">
    <property type="term" value="F:rhamnulokinase activity"/>
    <property type="evidence" value="ECO:0007669"/>
    <property type="project" value="UniProtKB-UniRule"/>
</dbReference>
<keyword evidence="7" id="KW-0684">Rhamnose metabolism</keyword>
<evidence type="ECO:0000256" key="3">
    <source>
        <dbReference type="ARBA" id="ARBA00022741"/>
    </source>
</evidence>
<sequence>MNPIFIAIDIGASSGRLMKSVKDENDYLSLEEVHRFKNEFRQEDKHDRWQMDYLIKEILTGFEKLKQSGVSHCFAGIDTWAVDYCLLDDQEERLSNPIAYRDHRTNGAVERFSKIYPLKQLYEQTGIQIQPFNTLFQLFTEEKELLARTHKLLLIPDYLGYIFTGKMVTEKTNASTMQLLNIKTKTWEPRLLKAVGISTDSFAPLVEPGTILGVLQKEKFSEYDLPDVTFITVASHDTASAVLGTPGQGKQWGYISSGTWSLLGIETTCANVSRAAFSANYTNEWGAHHTVRFLKNIMGMWLIQEVARSQKYVYSYANLAELAAKEKPLQQVIDVNAPRFLKPSNMIEEIQHYCLETKQPLPTTVGEIARCVYDSLALCYAQELTKVETLTGRKLKKLHIVGGGANNQLLNQLTANYAGVIVEAGPNEATAIGNLIMQMLCMQQFTDIHHARKAIRRSFSCEIFYPNQNKQESLINKAKGVSYEHN</sequence>
<dbReference type="Pfam" id="PF00370">
    <property type="entry name" value="FGGY_N"/>
    <property type="match status" value="1"/>
</dbReference>
<comment type="similarity">
    <text evidence="1">Belongs to the FGGY kinase family.</text>
</comment>
<dbReference type="NCBIfam" id="TIGR02627">
    <property type="entry name" value="rhamnulo_kin"/>
    <property type="match status" value="1"/>
</dbReference>
<evidence type="ECO:0000313" key="11">
    <source>
        <dbReference type="EMBL" id="OJG81676.1"/>
    </source>
</evidence>
<feature type="domain" description="Carbohydrate kinase FGGY C-terminal" evidence="10">
    <location>
        <begin position="254"/>
        <end position="440"/>
    </location>
</feature>
<gene>
    <name evidence="11" type="ORF">RV14_GL000203</name>
</gene>
<dbReference type="PANTHER" id="PTHR10196:SF93">
    <property type="entry name" value="L-RHAMNULOKINASE"/>
    <property type="match status" value="1"/>
</dbReference>
<evidence type="ECO:0000256" key="1">
    <source>
        <dbReference type="ARBA" id="ARBA00009156"/>
    </source>
</evidence>
<dbReference type="Pfam" id="PF02782">
    <property type="entry name" value="FGGY_C"/>
    <property type="match status" value="1"/>
</dbReference>
<dbReference type="EMBL" id="JXLB01000010">
    <property type="protein sequence ID" value="OJG81676.1"/>
    <property type="molecule type" value="Genomic_DNA"/>
</dbReference>
<keyword evidence="2" id="KW-0808">Transferase</keyword>
<evidence type="ECO:0000256" key="8">
    <source>
        <dbReference type="NCBIfam" id="TIGR02627"/>
    </source>
</evidence>
<evidence type="ECO:0000259" key="10">
    <source>
        <dbReference type="Pfam" id="PF02782"/>
    </source>
</evidence>
<dbReference type="InterPro" id="IPR018484">
    <property type="entry name" value="FGGY_N"/>
</dbReference>
<dbReference type="CDD" id="cd07771">
    <property type="entry name" value="ASKHA_NBD_FGGY_RhaB-like"/>
    <property type="match status" value="1"/>
</dbReference>
<organism evidence="11 12">
    <name type="scientific">Enterococcus ratti</name>
    <dbReference type="NCBI Taxonomy" id="150033"/>
    <lineage>
        <taxon>Bacteria</taxon>
        <taxon>Bacillati</taxon>
        <taxon>Bacillota</taxon>
        <taxon>Bacilli</taxon>
        <taxon>Lactobacillales</taxon>
        <taxon>Enterococcaceae</taxon>
        <taxon>Enterococcus</taxon>
    </lineage>
</organism>
<accession>A0A1L8WKX2</accession>
<dbReference type="GO" id="GO:0006071">
    <property type="term" value="P:glycerol metabolic process"/>
    <property type="evidence" value="ECO:0007669"/>
    <property type="project" value="TreeGrafter"/>
</dbReference>
<evidence type="ECO:0000313" key="12">
    <source>
        <dbReference type="Proteomes" id="UP000182152"/>
    </source>
</evidence>
<evidence type="ECO:0000256" key="2">
    <source>
        <dbReference type="ARBA" id="ARBA00022679"/>
    </source>
</evidence>
<dbReference type="EC" id="2.7.1.5" evidence="8"/>
<dbReference type="Gene3D" id="3.30.420.40">
    <property type="match status" value="2"/>
</dbReference>
<keyword evidence="3" id="KW-0547">Nucleotide-binding</keyword>
<dbReference type="GO" id="GO:0005524">
    <property type="term" value="F:ATP binding"/>
    <property type="evidence" value="ECO:0007669"/>
    <property type="project" value="UniProtKB-KW"/>
</dbReference>